<name>A0A224Y2M4_9HEMI</name>
<dbReference type="EMBL" id="GFTR01001523">
    <property type="protein sequence ID" value="JAW14903.1"/>
    <property type="molecule type" value="Transcribed_RNA"/>
</dbReference>
<organism evidence="2">
    <name type="scientific">Panstrongylus lignarius</name>
    <dbReference type="NCBI Taxonomy" id="156445"/>
    <lineage>
        <taxon>Eukaryota</taxon>
        <taxon>Metazoa</taxon>
        <taxon>Ecdysozoa</taxon>
        <taxon>Arthropoda</taxon>
        <taxon>Hexapoda</taxon>
        <taxon>Insecta</taxon>
        <taxon>Pterygota</taxon>
        <taxon>Neoptera</taxon>
        <taxon>Paraneoptera</taxon>
        <taxon>Hemiptera</taxon>
        <taxon>Heteroptera</taxon>
        <taxon>Panheteroptera</taxon>
        <taxon>Cimicomorpha</taxon>
        <taxon>Reduviidae</taxon>
        <taxon>Triatominae</taxon>
        <taxon>Panstrongylus</taxon>
    </lineage>
</organism>
<reference evidence="2" key="1">
    <citation type="journal article" date="2018" name="PLoS Negl. Trop. Dis.">
        <title>An insight into the salivary gland and fat body transcriptome of Panstrongylus lignarius (Hemiptera: Heteroptera), the main vector of Chagas disease in Peru.</title>
        <authorList>
            <person name="Nevoa J.C."/>
            <person name="Mendes M.T."/>
            <person name="da Silva M.V."/>
            <person name="Soares S.C."/>
            <person name="Oliveira C.J.F."/>
            <person name="Ribeiro J.M.C."/>
        </authorList>
    </citation>
    <scope>NUCLEOTIDE SEQUENCE</scope>
</reference>
<keyword evidence="1" id="KW-1133">Transmembrane helix</keyword>
<proteinExistence type="predicted"/>
<accession>A0A224Y2M4</accession>
<keyword evidence="1" id="KW-0472">Membrane</keyword>
<feature type="transmembrane region" description="Helical" evidence="1">
    <location>
        <begin position="55"/>
        <end position="75"/>
    </location>
</feature>
<evidence type="ECO:0000313" key="2">
    <source>
        <dbReference type="EMBL" id="JAW14903.1"/>
    </source>
</evidence>
<evidence type="ECO:0000256" key="1">
    <source>
        <dbReference type="SAM" id="Phobius"/>
    </source>
</evidence>
<sequence>MKLVVVEVIKLMQLSLNLILSEVTALRIPAKQSFQFQELDIIYYMLMYTMPRNGFTGLILIVVHGMVSSVFVLMAHSWNILLKMVSDLMVSEVWPLIG</sequence>
<protein>
    <submittedName>
        <fullName evidence="2">Uncharacterized protein</fullName>
    </submittedName>
</protein>
<dbReference type="AlphaFoldDB" id="A0A224Y2M4"/>
<keyword evidence="1" id="KW-0812">Transmembrane</keyword>